<gene>
    <name evidence="12" type="ORF">METZ01_LOCUS257023</name>
</gene>
<dbReference type="InterPro" id="IPR001980">
    <property type="entry name" value="PPAT"/>
</dbReference>
<keyword evidence="9" id="KW-0173">Coenzyme A biosynthesis</keyword>
<evidence type="ECO:0000256" key="4">
    <source>
        <dbReference type="ARBA" id="ARBA00022679"/>
    </source>
</evidence>
<dbReference type="PANTHER" id="PTHR21342:SF1">
    <property type="entry name" value="PHOSPHOPANTETHEINE ADENYLYLTRANSFERASE"/>
    <property type="match status" value="1"/>
</dbReference>
<dbReference type="PRINTS" id="PR01020">
    <property type="entry name" value="LPSBIOSNTHSS"/>
</dbReference>
<evidence type="ECO:0000256" key="8">
    <source>
        <dbReference type="ARBA" id="ARBA00022842"/>
    </source>
</evidence>
<feature type="domain" description="Cytidyltransferase-like" evidence="11">
    <location>
        <begin position="5"/>
        <end position="133"/>
    </location>
</feature>
<proteinExistence type="inferred from homology"/>
<protein>
    <recommendedName>
        <fullName evidence="2">Phosphopantetheine adenylyltransferase</fullName>
        <ecNumber evidence="1">2.7.7.3</ecNumber>
    </recommendedName>
</protein>
<evidence type="ECO:0000313" key="12">
    <source>
        <dbReference type="EMBL" id="SVC04169.1"/>
    </source>
</evidence>
<dbReference type="CDD" id="cd02163">
    <property type="entry name" value="PPAT"/>
    <property type="match status" value="1"/>
</dbReference>
<dbReference type="AlphaFoldDB" id="A0A382IXW6"/>
<dbReference type="GO" id="GO:0015937">
    <property type="term" value="P:coenzyme A biosynthetic process"/>
    <property type="evidence" value="ECO:0007669"/>
    <property type="project" value="UniProtKB-KW"/>
</dbReference>
<keyword evidence="8" id="KW-0460">Magnesium</keyword>
<evidence type="ECO:0000259" key="11">
    <source>
        <dbReference type="Pfam" id="PF01467"/>
    </source>
</evidence>
<keyword evidence="6" id="KW-0547">Nucleotide-binding</keyword>
<evidence type="ECO:0000256" key="5">
    <source>
        <dbReference type="ARBA" id="ARBA00022695"/>
    </source>
</evidence>
<keyword evidence="4" id="KW-0808">Transferase</keyword>
<dbReference type="GO" id="GO:0004595">
    <property type="term" value="F:pantetheine-phosphate adenylyltransferase activity"/>
    <property type="evidence" value="ECO:0007669"/>
    <property type="project" value="UniProtKB-EC"/>
</dbReference>
<evidence type="ECO:0000256" key="3">
    <source>
        <dbReference type="ARBA" id="ARBA00022490"/>
    </source>
</evidence>
<dbReference type="NCBIfam" id="TIGR00125">
    <property type="entry name" value="cyt_tran_rel"/>
    <property type="match status" value="1"/>
</dbReference>
<dbReference type="EC" id="2.7.7.3" evidence="1"/>
<dbReference type="NCBIfam" id="TIGR01510">
    <property type="entry name" value="coaD_prev_kdtB"/>
    <property type="match status" value="1"/>
</dbReference>
<dbReference type="HAMAP" id="MF_00151">
    <property type="entry name" value="PPAT_bact"/>
    <property type="match status" value="1"/>
</dbReference>
<keyword evidence="3" id="KW-0963">Cytoplasm</keyword>
<dbReference type="EMBL" id="UINC01070203">
    <property type="protein sequence ID" value="SVC04169.1"/>
    <property type="molecule type" value="Genomic_DNA"/>
</dbReference>
<dbReference type="Pfam" id="PF01467">
    <property type="entry name" value="CTP_transf_like"/>
    <property type="match status" value="1"/>
</dbReference>
<name>A0A382IXW6_9ZZZZ</name>
<keyword evidence="7" id="KW-0067">ATP-binding</keyword>
<evidence type="ECO:0000256" key="2">
    <source>
        <dbReference type="ARBA" id="ARBA00013868"/>
    </source>
</evidence>
<evidence type="ECO:0000256" key="6">
    <source>
        <dbReference type="ARBA" id="ARBA00022741"/>
    </source>
</evidence>
<evidence type="ECO:0000256" key="10">
    <source>
        <dbReference type="ARBA" id="ARBA00029346"/>
    </source>
</evidence>
<comment type="catalytic activity">
    <reaction evidence="10">
        <text>(R)-4'-phosphopantetheine + ATP + H(+) = 3'-dephospho-CoA + diphosphate</text>
        <dbReference type="Rhea" id="RHEA:19801"/>
        <dbReference type="ChEBI" id="CHEBI:15378"/>
        <dbReference type="ChEBI" id="CHEBI:30616"/>
        <dbReference type="ChEBI" id="CHEBI:33019"/>
        <dbReference type="ChEBI" id="CHEBI:57328"/>
        <dbReference type="ChEBI" id="CHEBI:61723"/>
        <dbReference type="EC" id="2.7.7.3"/>
    </reaction>
</comment>
<evidence type="ECO:0000256" key="9">
    <source>
        <dbReference type="ARBA" id="ARBA00022993"/>
    </source>
</evidence>
<dbReference type="SUPFAM" id="SSF52374">
    <property type="entry name" value="Nucleotidylyl transferase"/>
    <property type="match status" value="1"/>
</dbReference>
<sequence>MVTAIYPGTFDPITNGHIDIAQRAAKLFDEVIIAVAERKAEKTLFTKDERLFFVNNLFSNIGNIKSISFDGLVTDLAREKSAKILIRGVRTILDFDYEFKMAGMNKKLYTDIETVFLTPTENFNYISSSLVREIAVFGGDVSLFVPQSIQLALKEKFS</sequence>
<keyword evidence="5" id="KW-0548">Nucleotidyltransferase</keyword>
<dbReference type="InterPro" id="IPR004821">
    <property type="entry name" value="Cyt_trans-like"/>
</dbReference>
<evidence type="ECO:0000256" key="1">
    <source>
        <dbReference type="ARBA" id="ARBA00012392"/>
    </source>
</evidence>
<dbReference type="GO" id="GO:0005524">
    <property type="term" value="F:ATP binding"/>
    <property type="evidence" value="ECO:0007669"/>
    <property type="project" value="UniProtKB-KW"/>
</dbReference>
<dbReference type="PANTHER" id="PTHR21342">
    <property type="entry name" value="PHOSPHOPANTETHEINE ADENYLYLTRANSFERASE"/>
    <property type="match status" value="1"/>
</dbReference>
<reference evidence="12" key="1">
    <citation type="submission" date="2018-05" db="EMBL/GenBank/DDBJ databases">
        <authorList>
            <person name="Lanie J.A."/>
            <person name="Ng W.-L."/>
            <person name="Kazmierczak K.M."/>
            <person name="Andrzejewski T.M."/>
            <person name="Davidsen T.M."/>
            <person name="Wayne K.J."/>
            <person name="Tettelin H."/>
            <person name="Glass J.I."/>
            <person name="Rusch D."/>
            <person name="Podicherti R."/>
            <person name="Tsui H.-C.T."/>
            <person name="Winkler M.E."/>
        </authorList>
    </citation>
    <scope>NUCLEOTIDE SEQUENCE</scope>
</reference>
<dbReference type="InterPro" id="IPR014729">
    <property type="entry name" value="Rossmann-like_a/b/a_fold"/>
</dbReference>
<dbReference type="Gene3D" id="3.40.50.620">
    <property type="entry name" value="HUPs"/>
    <property type="match status" value="1"/>
</dbReference>
<accession>A0A382IXW6</accession>
<organism evidence="12">
    <name type="scientific">marine metagenome</name>
    <dbReference type="NCBI Taxonomy" id="408172"/>
    <lineage>
        <taxon>unclassified sequences</taxon>
        <taxon>metagenomes</taxon>
        <taxon>ecological metagenomes</taxon>
    </lineage>
</organism>
<evidence type="ECO:0000256" key="7">
    <source>
        <dbReference type="ARBA" id="ARBA00022840"/>
    </source>
</evidence>